<evidence type="ECO:0000313" key="1">
    <source>
        <dbReference type="EMBL" id="HIX81268.1"/>
    </source>
</evidence>
<sequence length="203" mass="24097">MKLKNHVRGLSVLKKLKIQNCSIEETITKYEESDYHKELLEKKYRTIIEIYDLNETTTKEDIKKKILEYYGNDIPGNIHMIYVLAYCCNTFKDESLTVENKVKKLFENKNISTYHIKKIVNYGLNDAIYLNLLDSKGNILDNSFFQNWSFNSICEKDFINILSEFQDTTLYEDRYLIFNKIQNNEIDFSSNISKMYLKKGNNK</sequence>
<dbReference type="Proteomes" id="UP000886724">
    <property type="component" value="Unassembled WGS sequence"/>
</dbReference>
<feature type="non-terminal residue" evidence="1">
    <location>
        <position position="203"/>
    </location>
</feature>
<organism evidence="1 2">
    <name type="scientific">Candidatus Erysipelatoclostridium merdavium</name>
    <dbReference type="NCBI Taxonomy" id="2838566"/>
    <lineage>
        <taxon>Bacteria</taxon>
        <taxon>Bacillati</taxon>
        <taxon>Bacillota</taxon>
        <taxon>Erysipelotrichia</taxon>
        <taxon>Erysipelotrichales</taxon>
        <taxon>Erysipelotrichales incertae sedis</taxon>
    </lineage>
</organism>
<gene>
    <name evidence="1" type="ORF">H9980_04760</name>
</gene>
<protein>
    <submittedName>
        <fullName evidence="1">Uncharacterized protein</fullName>
    </submittedName>
</protein>
<name>A0A9D2BMA0_9FIRM</name>
<proteinExistence type="predicted"/>
<reference evidence="1" key="1">
    <citation type="journal article" date="2021" name="PeerJ">
        <title>Extensive microbial diversity within the chicken gut microbiome revealed by metagenomics and culture.</title>
        <authorList>
            <person name="Gilroy R."/>
            <person name="Ravi A."/>
            <person name="Getino M."/>
            <person name="Pursley I."/>
            <person name="Horton D.L."/>
            <person name="Alikhan N.F."/>
            <person name="Baker D."/>
            <person name="Gharbi K."/>
            <person name="Hall N."/>
            <person name="Watson M."/>
            <person name="Adriaenssens E.M."/>
            <person name="Foster-Nyarko E."/>
            <person name="Jarju S."/>
            <person name="Secka A."/>
            <person name="Antonio M."/>
            <person name="Oren A."/>
            <person name="Chaudhuri R.R."/>
            <person name="La Ragione R."/>
            <person name="Hildebrand F."/>
            <person name="Pallen M.J."/>
        </authorList>
    </citation>
    <scope>NUCLEOTIDE SEQUENCE</scope>
    <source>
        <strain evidence="1">ChiGjej1B1-14440</strain>
    </source>
</reference>
<accession>A0A9D2BMA0</accession>
<dbReference type="AlphaFoldDB" id="A0A9D2BMA0"/>
<comment type="caution">
    <text evidence="1">The sequence shown here is derived from an EMBL/GenBank/DDBJ whole genome shotgun (WGS) entry which is preliminary data.</text>
</comment>
<evidence type="ECO:0000313" key="2">
    <source>
        <dbReference type="Proteomes" id="UP000886724"/>
    </source>
</evidence>
<dbReference type="EMBL" id="DXET01000107">
    <property type="protein sequence ID" value="HIX81268.1"/>
    <property type="molecule type" value="Genomic_DNA"/>
</dbReference>
<reference evidence="1" key="2">
    <citation type="submission" date="2021-04" db="EMBL/GenBank/DDBJ databases">
        <authorList>
            <person name="Gilroy R."/>
        </authorList>
    </citation>
    <scope>NUCLEOTIDE SEQUENCE</scope>
    <source>
        <strain evidence="1">ChiGjej1B1-14440</strain>
    </source>
</reference>